<dbReference type="SUPFAM" id="SSF55874">
    <property type="entry name" value="ATPase domain of HSP90 chaperone/DNA topoisomerase II/histidine kinase"/>
    <property type="match status" value="1"/>
</dbReference>
<evidence type="ECO:0000256" key="4">
    <source>
        <dbReference type="SAM" id="Coils"/>
    </source>
</evidence>
<evidence type="ECO:0000256" key="2">
    <source>
        <dbReference type="ARBA" id="ARBA00012438"/>
    </source>
</evidence>
<dbReference type="Pfam" id="PF02518">
    <property type="entry name" value="HATPase_c"/>
    <property type="match status" value="1"/>
</dbReference>
<keyword evidence="5" id="KW-0812">Transmembrane</keyword>
<keyword evidence="3" id="KW-0597">Phosphoprotein</keyword>
<dbReference type="PANTHER" id="PTHR43065:SF42">
    <property type="entry name" value="TWO-COMPONENT SENSOR PPRA"/>
    <property type="match status" value="1"/>
</dbReference>
<feature type="transmembrane region" description="Helical" evidence="5">
    <location>
        <begin position="563"/>
        <end position="583"/>
    </location>
</feature>
<protein>
    <recommendedName>
        <fullName evidence="2">histidine kinase</fullName>
        <ecNumber evidence="2">2.7.13.3</ecNumber>
    </recommendedName>
</protein>
<dbReference type="InterPro" id="IPR025164">
    <property type="entry name" value="Toastrack_DUF4097"/>
</dbReference>
<dbReference type="InterPro" id="IPR003594">
    <property type="entry name" value="HATPase_dom"/>
</dbReference>
<dbReference type="InterPro" id="IPR004358">
    <property type="entry name" value="Sig_transdc_His_kin-like_C"/>
</dbReference>
<name>A0ABW4R102_9BACT</name>
<dbReference type="InterPro" id="IPR036097">
    <property type="entry name" value="HisK_dim/P_sf"/>
</dbReference>
<evidence type="ECO:0000256" key="6">
    <source>
        <dbReference type="SAM" id="SignalP"/>
    </source>
</evidence>
<dbReference type="RefSeq" id="WP_382318134.1">
    <property type="nucleotide sequence ID" value="NZ_JBHUFD010000018.1"/>
</dbReference>
<keyword evidence="4" id="KW-0175">Coiled coil</keyword>
<dbReference type="EC" id="2.7.13.3" evidence="2"/>
<feature type="domain" description="Histidine kinase" evidence="7">
    <location>
        <begin position="631"/>
        <end position="870"/>
    </location>
</feature>
<organism evidence="8 9">
    <name type="scientific">Hymenobacter bucti</name>
    <dbReference type="NCBI Taxonomy" id="1844114"/>
    <lineage>
        <taxon>Bacteria</taxon>
        <taxon>Pseudomonadati</taxon>
        <taxon>Bacteroidota</taxon>
        <taxon>Cytophagia</taxon>
        <taxon>Cytophagales</taxon>
        <taxon>Hymenobacteraceae</taxon>
        <taxon>Hymenobacter</taxon>
    </lineage>
</organism>
<dbReference type="GO" id="GO:0005524">
    <property type="term" value="F:ATP binding"/>
    <property type="evidence" value="ECO:0007669"/>
    <property type="project" value="UniProtKB-KW"/>
</dbReference>
<feature type="coiled-coil region" evidence="4">
    <location>
        <begin position="585"/>
        <end position="615"/>
    </location>
</feature>
<dbReference type="Pfam" id="PF13349">
    <property type="entry name" value="DUF4097"/>
    <property type="match status" value="1"/>
</dbReference>
<proteinExistence type="predicted"/>
<evidence type="ECO:0000313" key="8">
    <source>
        <dbReference type="EMBL" id="MFD1875450.1"/>
    </source>
</evidence>
<comment type="catalytic activity">
    <reaction evidence="1">
        <text>ATP + protein L-histidine = ADP + protein N-phospho-L-histidine.</text>
        <dbReference type="EC" id="2.7.13.3"/>
    </reaction>
</comment>
<feature type="chain" id="PRO_5045300493" description="histidine kinase" evidence="6">
    <location>
        <begin position="24"/>
        <end position="870"/>
    </location>
</feature>
<gene>
    <name evidence="8" type="ORF">ACFSDX_23655</name>
</gene>
<dbReference type="SMART" id="SM00388">
    <property type="entry name" value="HisKA"/>
    <property type="match status" value="1"/>
</dbReference>
<dbReference type="SUPFAM" id="SSF47384">
    <property type="entry name" value="Homodimeric domain of signal transducing histidine kinase"/>
    <property type="match status" value="1"/>
</dbReference>
<dbReference type="SMART" id="SM00387">
    <property type="entry name" value="HATPase_c"/>
    <property type="match status" value="1"/>
</dbReference>
<comment type="caution">
    <text evidence="8">The sequence shown here is derived from an EMBL/GenBank/DDBJ whole genome shotgun (WGS) entry which is preliminary data.</text>
</comment>
<dbReference type="InterPro" id="IPR003661">
    <property type="entry name" value="HisK_dim/P_dom"/>
</dbReference>
<sequence>MRASLFRVLLAALLLEGVGFLGAAQAPAGPAFSLVCRPGSRVGRDKQQFCEVRDLTMPAPVGQSLLIDGANGGTTVHGWAGSEVRIKVLVQSGGRTAEQAQARVQDVVITAAGNVLRATLPRDAVAAFECLVRYEVFVPRQTALVVTSANGNIRLENMQARIEFRGGSGNATLSNLGGQVTGSITSGNLYINLSGSQWEGEGLDVRTTNGNVRWQVPASYSAQVRLGTTSGSIASSVPTTPTGEDKEVAATLGQGGALLKATTVSGSVELKQEGKTLLTRGASDRQSTEIDRLKKVLPHAQPDALDSVLAQARRANYLPVQIVVLSRQAAAQLPTQRAAAVARLQEATQLASHLRDVADAGWTLGQVSRVQGDLVRQAPGLASQEEFAPLLQALGDAMNTSAAFKGAASKDVEDNFLGAGERRRVRSLAAAFGTAPTLPAVPGVPLGRLVLPRFSGSDKWLDTLLAGRHSSPQVVRQLAARRQLRDKSQALSTAFAKEGDYAKAYQYFLQYTAYKDSLTAEATTRRLAALEYRQNLLKKETQIQRLNKERLLRAQAARGQEQFMVALCVCAGLLALLAIILSWNNRAKRRANVQLEEQKDALQVALADLKTAQSQLIQSEKMASLGELTAGIAHEIQNPLNFVNNFSEVSTELLDELLAHRRQPAPDPVLEDELLADVHQNLLRINQHGHRASTIVKGMLEHARTSTGQKVPTDLNALIEEYGKLAYHSARAKDKAFEARLTLHLDPHLGLVPAVPQDLSRVLLNVFTNAFYAVQQKARSTNSDYHPEVQVHTQHEAGQVKIRIRDNGTGIPEAIRQKVLQPFFTTKPTGEGTGLGLSLSYDIITKGHGGTFALASEEGEFTELTLTLPV</sequence>
<dbReference type="Gene3D" id="1.10.287.130">
    <property type="match status" value="1"/>
</dbReference>
<evidence type="ECO:0000256" key="1">
    <source>
        <dbReference type="ARBA" id="ARBA00000085"/>
    </source>
</evidence>
<keyword evidence="5" id="KW-0472">Membrane</keyword>
<keyword evidence="6" id="KW-0732">Signal</keyword>
<dbReference type="PANTHER" id="PTHR43065">
    <property type="entry name" value="SENSOR HISTIDINE KINASE"/>
    <property type="match status" value="1"/>
</dbReference>
<keyword evidence="9" id="KW-1185">Reference proteome</keyword>
<reference evidence="9" key="1">
    <citation type="journal article" date="2019" name="Int. J. Syst. Evol. Microbiol.">
        <title>The Global Catalogue of Microorganisms (GCM) 10K type strain sequencing project: providing services to taxonomists for standard genome sequencing and annotation.</title>
        <authorList>
            <consortium name="The Broad Institute Genomics Platform"/>
            <consortium name="The Broad Institute Genome Sequencing Center for Infectious Disease"/>
            <person name="Wu L."/>
            <person name="Ma J."/>
        </authorList>
    </citation>
    <scope>NUCLEOTIDE SEQUENCE [LARGE SCALE GENOMIC DNA]</scope>
    <source>
        <strain evidence="9">CGMCC 1.15795</strain>
    </source>
</reference>
<evidence type="ECO:0000256" key="3">
    <source>
        <dbReference type="ARBA" id="ARBA00022553"/>
    </source>
</evidence>
<evidence type="ECO:0000256" key="5">
    <source>
        <dbReference type="SAM" id="Phobius"/>
    </source>
</evidence>
<dbReference type="PROSITE" id="PS50109">
    <property type="entry name" value="HIS_KIN"/>
    <property type="match status" value="1"/>
</dbReference>
<evidence type="ECO:0000259" key="7">
    <source>
        <dbReference type="PROSITE" id="PS50109"/>
    </source>
</evidence>
<dbReference type="Proteomes" id="UP001597197">
    <property type="component" value="Unassembled WGS sequence"/>
</dbReference>
<dbReference type="Gene3D" id="3.30.565.10">
    <property type="entry name" value="Histidine kinase-like ATPase, C-terminal domain"/>
    <property type="match status" value="1"/>
</dbReference>
<keyword evidence="5" id="KW-1133">Transmembrane helix</keyword>
<dbReference type="PRINTS" id="PR00344">
    <property type="entry name" value="BCTRLSENSOR"/>
</dbReference>
<dbReference type="InterPro" id="IPR036890">
    <property type="entry name" value="HATPase_C_sf"/>
</dbReference>
<feature type="signal peptide" evidence="6">
    <location>
        <begin position="1"/>
        <end position="23"/>
    </location>
</feature>
<evidence type="ECO:0000313" key="9">
    <source>
        <dbReference type="Proteomes" id="UP001597197"/>
    </source>
</evidence>
<dbReference type="CDD" id="cd00082">
    <property type="entry name" value="HisKA"/>
    <property type="match status" value="1"/>
</dbReference>
<keyword evidence="8" id="KW-0067">ATP-binding</keyword>
<accession>A0ABW4R102</accession>
<keyword evidence="8" id="KW-0547">Nucleotide-binding</keyword>
<dbReference type="EMBL" id="JBHUFD010000018">
    <property type="protein sequence ID" value="MFD1875450.1"/>
    <property type="molecule type" value="Genomic_DNA"/>
</dbReference>
<dbReference type="InterPro" id="IPR005467">
    <property type="entry name" value="His_kinase_dom"/>
</dbReference>